<evidence type="ECO:0000313" key="5">
    <source>
        <dbReference type="EMBL" id="CAH1792604.1"/>
    </source>
</evidence>
<evidence type="ECO:0000256" key="2">
    <source>
        <dbReference type="ARBA" id="ARBA00025798"/>
    </source>
</evidence>
<comment type="cofactor">
    <cofactor evidence="1">
        <name>Cu(2+)</name>
        <dbReference type="ChEBI" id="CHEBI:29036"/>
    </cofactor>
</comment>
<keyword evidence="6" id="KW-1185">Reference proteome</keyword>
<dbReference type="Proteomes" id="UP000749559">
    <property type="component" value="Unassembled WGS sequence"/>
</dbReference>
<dbReference type="InterPro" id="IPR036423">
    <property type="entry name" value="SOD-like_Cu/Zn_dom_sf"/>
</dbReference>
<dbReference type="Pfam" id="PF00403">
    <property type="entry name" value="HMA"/>
    <property type="match status" value="1"/>
</dbReference>
<dbReference type="GO" id="GO:0006801">
    <property type="term" value="P:superoxide metabolic process"/>
    <property type="evidence" value="ECO:0007669"/>
    <property type="project" value="InterPro"/>
</dbReference>
<dbReference type="SUPFAM" id="SSF49329">
    <property type="entry name" value="Cu,Zn superoxide dismutase-like"/>
    <property type="match status" value="1"/>
</dbReference>
<dbReference type="CDD" id="cd00371">
    <property type="entry name" value="HMA"/>
    <property type="match status" value="1"/>
</dbReference>
<proteinExistence type="inferred from homology"/>
<evidence type="ECO:0000256" key="3">
    <source>
        <dbReference type="ARBA" id="ARBA00032899"/>
    </source>
</evidence>
<dbReference type="InterPro" id="IPR024134">
    <property type="entry name" value="SOD_Cu/Zn_/chaperone"/>
</dbReference>
<gene>
    <name evidence="5" type="ORF">OFUS_LOCUS17549</name>
</gene>
<reference evidence="5" key="1">
    <citation type="submission" date="2022-03" db="EMBL/GenBank/DDBJ databases">
        <authorList>
            <person name="Martin C."/>
        </authorList>
    </citation>
    <scope>NUCLEOTIDE SEQUENCE</scope>
</reference>
<dbReference type="InterPro" id="IPR036163">
    <property type="entry name" value="HMA_dom_sf"/>
</dbReference>
<dbReference type="FunFam" id="2.60.40.200:FF:000006">
    <property type="entry name" value="Copper chaperone for superoxide dismutase"/>
    <property type="match status" value="1"/>
</dbReference>
<dbReference type="EMBL" id="CAIIXF020000008">
    <property type="protein sequence ID" value="CAH1792604.1"/>
    <property type="molecule type" value="Genomic_DNA"/>
</dbReference>
<feature type="domain" description="HMA" evidence="4">
    <location>
        <begin position="6"/>
        <end position="69"/>
    </location>
</feature>
<accession>A0A8S4PG37</accession>
<organism evidence="5 6">
    <name type="scientific">Owenia fusiformis</name>
    <name type="common">Polychaete worm</name>
    <dbReference type="NCBI Taxonomy" id="6347"/>
    <lineage>
        <taxon>Eukaryota</taxon>
        <taxon>Metazoa</taxon>
        <taxon>Spiralia</taxon>
        <taxon>Lophotrochozoa</taxon>
        <taxon>Annelida</taxon>
        <taxon>Polychaeta</taxon>
        <taxon>Sedentaria</taxon>
        <taxon>Canalipalpata</taxon>
        <taxon>Sabellida</taxon>
        <taxon>Oweniida</taxon>
        <taxon>Oweniidae</taxon>
        <taxon>Owenia</taxon>
    </lineage>
</organism>
<protein>
    <recommendedName>
        <fullName evidence="3">Superoxide dismutase copper chaperone</fullName>
    </recommendedName>
</protein>
<comment type="similarity">
    <text evidence="2">In the C-terminal section; belongs to the Cu-Zn superoxide dismutase family.</text>
</comment>
<dbReference type="InterPro" id="IPR006121">
    <property type="entry name" value="HMA_dom"/>
</dbReference>
<dbReference type="PANTHER" id="PTHR10003">
    <property type="entry name" value="SUPEROXIDE DISMUTASE CU-ZN -RELATED"/>
    <property type="match status" value="1"/>
</dbReference>
<feature type="non-terminal residue" evidence="5">
    <location>
        <position position="243"/>
    </location>
</feature>
<dbReference type="OrthoDB" id="666972at2759"/>
<dbReference type="InterPro" id="IPR001424">
    <property type="entry name" value="SOD_Cu_Zn_dom"/>
</dbReference>
<sequence>GKMAAPTKVEFAVQMTCQSCVDTIQNALETQEGIKSVQINLAQEQVIVESTLTTTDVQRLIEATGRTAVVTGLGSASEKKHLGAAVSMIGGSSIQGVVRMVQSDADLCIIEGTVDGLQPGGHSIAIHELGDLSKGCESCGDIFNPDNRNKKIYGSLGNITANERGRATFRFENPTVKVWDIIGRSMMVKDDAETTKRLACGIIARSAGLFQNSKKICACDGVTLWDERNVPLAGDGRSRAAKI</sequence>
<dbReference type="SUPFAM" id="SSF55008">
    <property type="entry name" value="HMA, heavy metal-associated domain"/>
    <property type="match status" value="1"/>
</dbReference>
<comment type="caution">
    <text evidence="5">The sequence shown here is derived from an EMBL/GenBank/DDBJ whole genome shotgun (WGS) entry which is preliminary data.</text>
</comment>
<evidence type="ECO:0000259" key="4">
    <source>
        <dbReference type="PROSITE" id="PS50846"/>
    </source>
</evidence>
<dbReference type="AlphaFoldDB" id="A0A8S4PG37"/>
<dbReference type="Pfam" id="PF00080">
    <property type="entry name" value="Sod_Cu"/>
    <property type="match status" value="1"/>
</dbReference>
<dbReference type="GO" id="GO:0005507">
    <property type="term" value="F:copper ion binding"/>
    <property type="evidence" value="ECO:0007669"/>
    <property type="project" value="InterPro"/>
</dbReference>
<dbReference type="PROSITE" id="PS50846">
    <property type="entry name" value="HMA_2"/>
    <property type="match status" value="1"/>
</dbReference>
<evidence type="ECO:0000313" key="6">
    <source>
        <dbReference type="Proteomes" id="UP000749559"/>
    </source>
</evidence>
<dbReference type="Gene3D" id="2.60.40.200">
    <property type="entry name" value="Superoxide dismutase, copper/zinc binding domain"/>
    <property type="match status" value="1"/>
</dbReference>
<dbReference type="Gene3D" id="3.30.70.100">
    <property type="match status" value="1"/>
</dbReference>
<evidence type="ECO:0000256" key="1">
    <source>
        <dbReference type="ARBA" id="ARBA00001973"/>
    </source>
</evidence>
<name>A0A8S4PG37_OWEFU</name>